<dbReference type="InterPro" id="IPR010721">
    <property type="entry name" value="UstE-like"/>
</dbReference>
<dbReference type="Gene3D" id="1.20.120.1630">
    <property type="match status" value="1"/>
</dbReference>
<feature type="transmembrane region" description="Helical" evidence="1">
    <location>
        <begin position="41"/>
        <end position="60"/>
    </location>
</feature>
<dbReference type="AlphaFoldDB" id="A0A0S4LHC6"/>
<reference evidence="3" key="1">
    <citation type="submission" date="2015-10" db="EMBL/GenBank/DDBJ databases">
        <authorList>
            <person name="Luecker S."/>
            <person name="Luecker S."/>
        </authorList>
    </citation>
    <scope>NUCLEOTIDE SEQUENCE [LARGE SCALE GENOMIC DNA]</scope>
</reference>
<accession>A0A0S4LHC6</accession>
<keyword evidence="1" id="KW-0812">Transmembrane</keyword>
<evidence type="ECO:0000313" key="2">
    <source>
        <dbReference type="EMBL" id="CUS36963.1"/>
    </source>
</evidence>
<gene>
    <name evidence="2" type="ORF">COMA2_30006</name>
</gene>
<sequence>MMEPEDGILVSDPLQLVVVTYVVMAVVMGFLWAVQRKTKNAAIADVAWCAGLIASVFSYMTQAPAGVERILLTAMLVLLYAGRLGLHIYFQRVDGQSEDARYRRLRKKWGDAESVNMFVYFQWKALSVAAFSLPFLVVLWNPRIPSSVVEMVGLLIWSVAVAGEAKADRQLAQFRADPMNEGRVLREGLWRYSRHPNYFFDWLHWCSYVVMTLGASGWVFTWIGPIGMGWLLYKVTGIPRAEEQALVSRGEEYRAYQATTNAFFPWHPRQGPETSVQS</sequence>
<keyword evidence="1" id="KW-0472">Membrane</keyword>
<dbReference type="Pfam" id="PF06966">
    <property type="entry name" value="DUF1295"/>
    <property type="match status" value="1"/>
</dbReference>
<protein>
    <submittedName>
        <fullName evidence="2">Uncharacterized protein</fullName>
    </submittedName>
</protein>
<dbReference type="EMBL" id="CZPZ01000023">
    <property type="protein sequence ID" value="CUS36963.1"/>
    <property type="molecule type" value="Genomic_DNA"/>
</dbReference>
<organism evidence="2 3">
    <name type="scientific">Candidatus Nitrospira nitrificans</name>
    <dbReference type="NCBI Taxonomy" id="1742973"/>
    <lineage>
        <taxon>Bacteria</taxon>
        <taxon>Pseudomonadati</taxon>
        <taxon>Nitrospirota</taxon>
        <taxon>Nitrospiria</taxon>
        <taxon>Nitrospirales</taxon>
        <taxon>Nitrospiraceae</taxon>
        <taxon>Nitrospira</taxon>
    </lineage>
</organism>
<feature type="transmembrane region" description="Helical" evidence="1">
    <location>
        <begin position="114"/>
        <end position="140"/>
    </location>
</feature>
<evidence type="ECO:0000313" key="3">
    <source>
        <dbReference type="Proteomes" id="UP000198736"/>
    </source>
</evidence>
<feature type="transmembrane region" description="Helical" evidence="1">
    <location>
        <begin position="202"/>
        <end position="224"/>
    </location>
</feature>
<proteinExistence type="predicted"/>
<name>A0A0S4LHC6_9BACT</name>
<dbReference type="GO" id="GO:0016020">
    <property type="term" value="C:membrane"/>
    <property type="evidence" value="ECO:0007669"/>
    <property type="project" value="TreeGrafter"/>
</dbReference>
<dbReference type="RefSeq" id="WP_245631005.1">
    <property type="nucleotide sequence ID" value="NZ_CZPZ01000023.1"/>
</dbReference>
<keyword evidence="3" id="KW-1185">Reference proteome</keyword>
<feature type="transmembrane region" description="Helical" evidence="1">
    <location>
        <begin position="72"/>
        <end position="93"/>
    </location>
</feature>
<dbReference type="STRING" id="1742973.COMA2_30006"/>
<dbReference type="PANTHER" id="PTHR32251">
    <property type="entry name" value="3-OXO-5-ALPHA-STEROID 4-DEHYDROGENASE"/>
    <property type="match status" value="1"/>
</dbReference>
<keyword evidence="1" id="KW-1133">Transmembrane helix</keyword>
<dbReference type="Proteomes" id="UP000198736">
    <property type="component" value="Unassembled WGS sequence"/>
</dbReference>
<evidence type="ECO:0000256" key="1">
    <source>
        <dbReference type="SAM" id="Phobius"/>
    </source>
</evidence>
<dbReference type="PROSITE" id="PS50244">
    <property type="entry name" value="S5A_REDUCTASE"/>
    <property type="match status" value="1"/>
</dbReference>
<dbReference type="PANTHER" id="PTHR32251:SF17">
    <property type="entry name" value="STEROID 5-ALPHA REDUCTASE C-TERMINAL DOMAIN-CONTAINING PROTEIN"/>
    <property type="match status" value="1"/>
</dbReference>
<feature type="transmembrane region" description="Helical" evidence="1">
    <location>
        <begin position="14"/>
        <end position="34"/>
    </location>
</feature>